<feature type="region of interest" description="Disordered" evidence="1">
    <location>
        <begin position="290"/>
        <end position="314"/>
    </location>
</feature>
<dbReference type="Proteomes" id="UP000281738">
    <property type="component" value="Unassembled WGS sequence"/>
</dbReference>
<evidence type="ECO:0000256" key="1">
    <source>
        <dbReference type="SAM" id="MobiDB-lite"/>
    </source>
</evidence>
<protein>
    <recommendedName>
        <fullName evidence="4">ER-bound oxygenase mpaB/mpaB'/Rubber oxygenase catalytic domain-containing protein</fullName>
    </recommendedName>
</protein>
<comment type="caution">
    <text evidence="2">The sequence shown here is derived from an EMBL/GenBank/DDBJ whole genome shotgun (WGS) entry which is preliminary data.</text>
</comment>
<dbReference type="AlphaFoldDB" id="A0A3N2CZ29"/>
<dbReference type="EMBL" id="RKHO01000001">
    <property type="protein sequence ID" value="ROR92668.1"/>
    <property type="molecule type" value="Genomic_DNA"/>
</dbReference>
<keyword evidence="3" id="KW-1185">Reference proteome</keyword>
<name>A0A3N2CZ29_9ACTN</name>
<evidence type="ECO:0000313" key="3">
    <source>
        <dbReference type="Proteomes" id="UP000281738"/>
    </source>
</evidence>
<evidence type="ECO:0000313" key="2">
    <source>
        <dbReference type="EMBL" id="ROR92668.1"/>
    </source>
</evidence>
<evidence type="ECO:0008006" key="4">
    <source>
        <dbReference type="Google" id="ProtNLM"/>
    </source>
</evidence>
<gene>
    <name evidence="2" type="ORF">EDD33_3566</name>
</gene>
<dbReference type="RefSeq" id="WP_123392328.1">
    <property type="nucleotide sequence ID" value="NZ_RKHO01000001.1"/>
</dbReference>
<proteinExistence type="predicted"/>
<dbReference type="OrthoDB" id="836517at2"/>
<organism evidence="2 3">
    <name type="scientific">Nocardioides aurantiacus</name>
    <dbReference type="NCBI Taxonomy" id="86796"/>
    <lineage>
        <taxon>Bacteria</taxon>
        <taxon>Bacillati</taxon>
        <taxon>Actinomycetota</taxon>
        <taxon>Actinomycetes</taxon>
        <taxon>Propionibacteriales</taxon>
        <taxon>Nocardioidaceae</taxon>
        <taxon>Nocardioides</taxon>
    </lineage>
</organism>
<accession>A0A3N2CZ29</accession>
<sequence length="314" mass="35880">MPAPWTWLPRRIEALDPETEYDEVMRLLAEHQLNLPIVNLTLLVTTAQTAVPPTAAATLVGTGKLLHRGEQRFADGSAYLLTWFRHGSSSPQTRASVERLNRYHLGLARQFPGAFGDNDEYVYTLCAIATFVPRMRETLGLPPQSPTLDVAWHHFLRDLGALFRGEHGPVTGLPDDLAGMRRFAEEFEARPWPSTDDGHELARGMVQQYADRFFPPPMHWFARTQALLLMPPRVRELHRTGEPGRVAGAVVTVVMRWVIRAQESWWPSRRRAFSAYVESPRGRAARRRREARMQRVHDRRVRRGEVVPPVRPHG</sequence>
<reference evidence="2 3" key="1">
    <citation type="submission" date="2018-11" db="EMBL/GenBank/DDBJ databases">
        <title>Sequencing the genomes of 1000 actinobacteria strains.</title>
        <authorList>
            <person name="Klenk H.-P."/>
        </authorList>
    </citation>
    <scope>NUCLEOTIDE SEQUENCE [LARGE SCALE GENOMIC DNA]</scope>
    <source>
        <strain evidence="2 3">DSM 12652</strain>
    </source>
</reference>